<dbReference type="GO" id="GO:0005654">
    <property type="term" value="C:nucleoplasm"/>
    <property type="evidence" value="ECO:0007669"/>
    <property type="project" value="TreeGrafter"/>
</dbReference>
<name>G5AFA8_PHYSP</name>
<dbReference type="RefSeq" id="XP_009538759.1">
    <property type="nucleotide sequence ID" value="XM_009540464.1"/>
</dbReference>
<dbReference type="Gene3D" id="1.10.20.120">
    <property type="match status" value="1"/>
</dbReference>
<dbReference type="EMBL" id="JH159165">
    <property type="protein sequence ID" value="EGZ05898.1"/>
    <property type="molecule type" value="Genomic_DNA"/>
</dbReference>
<organism evidence="3 4">
    <name type="scientific">Phytophthora sojae (strain P6497)</name>
    <name type="common">Soybean stem and root rot agent</name>
    <name type="synonym">Phytophthora megasperma f. sp. glycines</name>
    <dbReference type="NCBI Taxonomy" id="1094619"/>
    <lineage>
        <taxon>Eukaryota</taxon>
        <taxon>Sar</taxon>
        <taxon>Stramenopiles</taxon>
        <taxon>Oomycota</taxon>
        <taxon>Peronosporomycetes</taxon>
        <taxon>Peronosporales</taxon>
        <taxon>Peronosporaceae</taxon>
        <taxon>Phytophthora</taxon>
    </lineage>
</organism>
<dbReference type="AlphaFoldDB" id="G5AFA8"/>
<gene>
    <name evidence="3" type="ORF">PHYSODRAFT_533247</name>
</gene>
<dbReference type="KEGG" id="psoj:PHYSODRAFT_533247"/>
<dbReference type="PANTHER" id="PTHR13383">
    <property type="entry name" value="RIBONUCLEASE H2 SUBUNIT B"/>
    <property type="match status" value="1"/>
</dbReference>
<evidence type="ECO:0000256" key="1">
    <source>
        <dbReference type="SAM" id="MobiDB-lite"/>
    </source>
</evidence>
<feature type="compositionally biased region" description="Polar residues" evidence="1">
    <location>
        <begin position="275"/>
        <end position="284"/>
    </location>
</feature>
<dbReference type="InParanoid" id="G5AFA8"/>
<feature type="region of interest" description="Disordered" evidence="1">
    <location>
        <begin position="268"/>
        <end position="296"/>
    </location>
</feature>
<dbReference type="GO" id="GO:0032299">
    <property type="term" value="C:ribonuclease H2 complex"/>
    <property type="evidence" value="ECO:0007669"/>
    <property type="project" value="InterPro"/>
</dbReference>
<dbReference type="STRING" id="1094619.G5AFA8"/>
<dbReference type="InterPro" id="IPR040456">
    <property type="entry name" value="RNase_H2_suB"/>
</dbReference>
<dbReference type="GO" id="GO:0006401">
    <property type="term" value="P:RNA catabolic process"/>
    <property type="evidence" value="ECO:0007669"/>
    <property type="project" value="TreeGrafter"/>
</dbReference>
<sequence>MGRKLLALVPTELPASANLGRFHADATDAPLLSVALWTSRAGADAAVRTRQVALDRHKRRLLELQRVQPPEGARSWFVGNFVLQDGALTLFSPLDALFVLLDAAWTQRARFQSVYDLLARDGNTWLLQLQTLTQEAIERVCDVQPVGGEDSVDNLYVKASESKVTRWLRAKVERVAAVLAQQEAQANAKAAQATAVHEQVNLPGVKQESKKENKGTGVTKVTPEDVARHYREAIDVVGNYLADEWIDLLCKEFGYSAAAGGALDTFKRFDRRQTPENTSKRPTPSSAGAAKKKSKLANVDCTGMKSLTSFFGKK</sequence>
<evidence type="ECO:0000259" key="2">
    <source>
        <dbReference type="Pfam" id="PF09468"/>
    </source>
</evidence>
<reference evidence="3 4" key="1">
    <citation type="journal article" date="2006" name="Science">
        <title>Phytophthora genome sequences uncover evolutionary origins and mechanisms of pathogenesis.</title>
        <authorList>
            <person name="Tyler B.M."/>
            <person name="Tripathy S."/>
            <person name="Zhang X."/>
            <person name="Dehal P."/>
            <person name="Jiang R.H."/>
            <person name="Aerts A."/>
            <person name="Arredondo F.D."/>
            <person name="Baxter L."/>
            <person name="Bensasson D."/>
            <person name="Beynon J.L."/>
            <person name="Chapman J."/>
            <person name="Damasceno C.M."/>
            <person name="Dorrance A.E."/>
            <person name="Dou D."/>
            <person name="Dickerman A.W."/>
            <person name="Dubchak I.L."/>
            <person name="Garbelotto M."/>
            <person name="Gijzen M."/>
            <person name="Gordon S.G."/>
            <person name="Govers F."/>
            <person name="Grunwald N.J."/>
            <person name="Huang W."/>
            <person name="Ivors K.L."/>
            <person name="Jones R.W."/>
            <person name="Kamoun S."/>
            <person name="Krampis K."/>
            <person name="Lamour K.H."/>
            <person name="Lee M.K."/>
            <person name="McDonald W.H."/>
            <person name="Medina M."/>
            <person name="Meijer H.J."/>
            <person name="Nordberg E.K."/>
            <person name="Maclean D.J."/>
            <person name="Ospina-Giraldo M.D."/>
            <person name="Morris P.F."/>
            <person name="Phuntumart V."/>
            <person name="Putnam N.H."/>
            <person name="Rash S."/>
            <person name="Rose J.K."/>
            <person name="Sakihama Y."/>
            <person name="Salamov A.A."/>
            <person name="Savidor A."/>
            <person name="Scheuring C.F."/>
            <person name="Smith B.M."/>
            <person name="Sobral B.W."/>
            <person name="Terry A."/>
            <person name="Torto-Alalibo T.A."/>
            <person name="Win J."/>
            <person name="Xu Z."/>
            <person name="Zhang H."/>
            <person name="Grigoriev I.V."/>
            <person name="Rokhsar D.S."/>
            <person name="Boore J.L."/>
        </authorList>
    </citation>
    <scope>NUCLEOTIDE SEQUENCE [LARGE SCALE GENOMIC DNA]</scope>
    <source>
        <strain evidence="3 4">P6497</strain>
    </source>
</reference>
<evidence type="ECO:0000313" key="4">
    <source>
        <dbReference type="Proteomes" id="UP000002640"/>
    </source>
</evidence>
<proteinExistence type="predicted"/>
<dbReference type="Proteomes" id="UP000002640">
    <property type="component" value="Unassembled WGS sequence"/>
</dbReference>
<dbReference type="Gene3D" id="2.20.25.530">
    <property type="match status" value="1"/>
</dbReference>
<dbReference type="PANTHER" id="PTHR13383:SF11">
    <property type="entry name" value="RIBONUCLEASE H2 SUBUNIT B"/>
    <property type="match status" value="1"/>
</dbReference>
<feature type="domain" description="Ribonuclease H2 subunit B wHTH" evidence="2">
    <location>
        <begin position="100"/>
        <end position="245"/>
    </location>
</feature>
<keyword evidence="4" id="KW-1185">Reference proteome</keyword>
<protein>
    <recommendedName>
        <fullName evidence="2">Ribonuclease H2 subunit B wHTH domain-containing protein</fullName>
    </recommendedName>
</protein>
<dbReference type="OMA" id="NVDRTGM"/>
<evidence type="ECO:0000313" key="3">
    <source>
        <dbReference type="EMBL" id="EGZ05898.1"/>
    </source>
</evidence>
<accession>G5AFA8</accession>
<dbReference type="Pfam" id="PF09468">
    <property type="entry name" value="RNase_H2-Ydr279"/>
    <property type="match status" value="1"/>
</dbReference>
<dbReference type="GeneID" id="20661842"/>
<dbReference type="InterPro" id="IPR019024">
    <property type="entry name" value="RNase_H2_suB_wHTH"/>
</dbReference>